<organism evidence="2 3">
    <name type="scientific">Deinococcus marmoris</name>
    <dbReference type="NCBI Taxonomy" id="249408"/>
    <lineage>
        <taxon>Bacteria</taxon>
        <taxon>Thermotogati</taxon>
        <taxon>Deinococcota</taxon>
        <taxon>Deinococci</taxon>
        <taxon>Deinococcales</taxon>
        <taxon>Deinococcaceae</taxon>
        <taxon>Deinococcus</taxon>
    </lineage>
</organism>
<name>A0A1U7NU41_9DEIO</name>
<proteinExistence type="predicted"/>
<feature type="region of interest" description="Disordered" evidence="1">
    <location>
        <begin position="1"/>
        <end position="32"/>
    </location>
</feature>
<evidence type="ECO:0000256" key="1">
    <source>
        <dbReference type="SAM" id="MobiDB-lite"/>
    </source>
</evidence>
<dbReference type="AlphaFoldDB" id="A0A1U7NU41"/>
<evidence type="ECO:0000313" key="2">
    <source>
        <dbReference type="EMBL" id="OLV16444.1"/>
    </source>
</evidence>
<gene>
    <name evidence="2" type="ORF">BOO71_0011788</name>
</gene>
<keyword evidence="3" id="KW-1185">Reference proteome</keyword>
<dbReference type="STRING" id="249408.BOO71_0011788"/>
<comment type="caution">
    <text evidence="2">The sequence shown here is derived from an EMBL/GenBank/DDBJ whole genome shotgun (WGS) entry which is preliminary data.</text>
</comment>
<evidence type="ECO:0000313" key="3">
    <source>
        <dbReference type="Proteomes" id="UP000186607"/>
    </source>
</evidence>
<dbReference type="Proteomes" id="UP000186607">
    <property type="component" value="Unassembled WGS sequence"/>
</dbReference>
<dbReference type="EMBL" id="MSTI01000141">
    <property type="protein sequence ID" value="OLV16444.1"/>
    <property type="molecule type" value="Genomic_DNA"/>
</dbReference>
<reference evidence="2 3" key="1">
    <citation type="submission" date="2017-01" db="EMBL/GenBank/DDBJ databases">
        <title>Genome Analysis of Deinococcus marmoris KOPRI26562.</title>
        <authorList>
            <person name="Kim J.H."/>
            <person name="Oh H.-M."/>
        </authorList>
    </citation>
    <scope>NUCLEOTIDE SEQUENCE [LARGE SCALE GENOMIC DNA]</scope>
    <source>
        <strain evidence="2 3">KOPRI26562</strain>
    </source>
</reference>
<accession>A0A1U7NU41</accession>
<protein>
    <submittedName>
        <fullName evidence="2">Uncharacterized protein</fullName>
    </submittedName>
</protein>
<sequence length="40" mass="4175">MTERILPAWRGGGLSPGGEWALQNPDGPADSVDAITLDLP</sequence>